<dbReference type="InterPro" id="IPR029140">
    <property type="entry name" value="Mfa1_C"/>
</dbReference>
<dbReference type="GO" id="GO:0009418">
    <property type="term" value="C:pilus shaft"/>
    <property type="evidence" value="ECO:0007669"/>
    <property type="project" value="InterPro"/>
</dbReference>
<name>A0AAW6FEK7_9BACT</name>
<dbReference type="Pfam" id="PF15495">
    <property type="entry name" value="Fimbrillin_C"/>
    <property type="match status" value="1"/>
</dbReference>
<dbReference type="Gene3D" id="2.60.40.2580">
    <property type="match status" value="1"/>
</dbReference>
<sequence length="440" mass="48006">MDTLKNDASPAESDLPIDQNPTEVFATFKINAPANMQTKATNSGTAEETAVKTLHVFIYDVASPHAPTIASFSTDANTLINSGNSWTASTPIRTLKADKYIFAGINLTPAIINEITSRGLGAFSYKEFEQSISDLTNPTDGFVMFNTTYPAVTPGDALATSAEAAKANPISIPVSRVVAKAAVVKSTSFVVNGGGTMQNITYGWRNINRRFYFIPKIDGGIIKDYNWDSYNVNDFVRGTDQIPVNEATATPTTFSYALENSFNYIPGSSLVDQTTFLSIQGQFLPTQICRIKTGVTAPQGATDFEFVNNPNGYGTFYVVRTDDGSSNYFITGTDAEKYAELCIAHAPDMPALTGGYSLSDNTFTNGMCYFHVLVNSAASGQYGPYGIYRNQYYRMTLNSIQAPGNPNDNFDHNQVISPNTWVDVNITVDEWQEIDEDCDL</sequence>
<evidence type="ECO:0000313" key="3">
    <source>
        <dbReference type="Proteomes" id="UP001212263"/>
    </source>
</evidence>
<dbReference type="Gene3D" id="2.60.40.3690">
    <property type="match status" value="1"/>
</dbReference>
<feature type="domain" description="Minor fimbrium subunit Mfa1 C-terminal" evidence="1">
    <location>
        <begin position="361"/>
        <end position="437"/>
    </location>
</feature>
<gene>
    <name evidence="2" type="ORF">PN645_00185</name>
</gene>
<accession>A0AAW6FEK7</accession>
<comment type="caution">
    <text evidence="2">The sequence shown here is derived from an EMBL/GenBank/DDBJ whole genome shotgun (WGS) entry which is preliminary data.</text>
</comment>
<dbReference type="AlphaFoldDB" id="A0AAW6FEK7"/>
<dbReference type="InterPro" id="IPR047786">
    <property type="entry name" value="Mfa1_fim"/>
</dbReference>
<dbReference type="NCBIfam" id="NF038041">
    <property type="entry name" value="fim_Mfa1_fam"/>
    <property type="match status" value="1"/>
</dbReference>
<evidence type="ECO:0000313" key="2">
    <source>
        <dbReference type="EMBL" id="MDB9221419.1"/>
    </source>
</evidence>
<evidence type="ECO:0000259" key="1">
    <source>
        <dbReference type="Pfam" id="PF15495"/>
    </source>
</evidence>
<organism evidence="2 3">
    <name type="scientific">Odoribacter splanchnicus</name>
    <dbReference type="NCBI Taxonomy" id="28118"/>
    <lineage>
        <taxon>Bacteria</taxon>
        <taxon>Pseudomonadati</taxon>
        <taxon>Bacteroidota</taxon>
        <taxon>Bacteroidia</taxon>
        <taxon>Bacteroidales</taxon>
        <taxon>Odoribacteraceae</taxon>
        <taxon>Odoribacter</taxon>
    </lineage>
</organism>
<dbReference type="EMBL" id="JAQMRD010000001">
    <property type="protein sequence ID" value="MDB9221419.1"/>
    <property type="molecule type" value="Genomic_DNA"/>
</dbReference>
<dbReference type="Proteomes" id="UP001212263">
    <property type="component" value="Unassembled WGS sequence"/>
</dbReference>
<protein>
    <submittedName>
        <fullName evidence="2">Mfa1 family fimbria major subunit</fullName>
    </submittedName>
</protein>
<dbReference type="RefSeq" id="WP_229039815.1">
    <property type="nucleotide sequence ID" value="NZ_JADMYR010000036.1"/>
</dbReference>
<proteinExistence type="predicted"/>
<reference evidence="2" key="1">
    <citation type="submission" date="2023-01" db="EMBL/GenBank/DDBJ databases">
        <title>Human gut microbiome strain richness.</title>
        <authorList>
            <person name="Chen-Liaw A."/>
        </authorList>
    </citation>
    <scope>NUCLEOTIDE SEQUENCE</scope>
    <source>
        <strain evidence="2">RTP21484st1_B7_RTP21484_190118</strain>
    </source>
</reference>